<evidence type="ECO:0000259" key="5">
    <source>
        <dbReference type="PROSITE" id="PS51007"/>
    </source>
</evidence>
<dbReference type="KEGG" id="neu:NE0024"/>
<dbReference type="EMBL" id="AL954747">
    <property type="protein sequence ID" value="CAD83935.1"/>
    <property type="molecule type" value="Genomic_DNA"/>
</dbReference>
<name>Q82Y64_NITEU</name>
<reference evidence="6 7" key="1">
    <citation type="journal article" date="2003" name="J. Bacteriol.">
        <title>Complete genome sequence of the ammonia-oxidizing bacterium and obligate chemolithoautotroph Nitrosomonas europaea.</title>
        <authorList>
            <person name="Chain P."/>
            <person name="Lamerdin J."/>
            <person name="Larimer F."/>
            <person name="Regala W."/>
            <person name="Land M."/>
            <person name="Hauser L."/>
            <person name="Hooper A."/>
            <person name="Klotz M."/>
            <person name="Norton J."/>
            <person name="Sayavedra-Soto L."/>
            <person name="Arciero D."/>
            <person name="Hommes N."/>
            <person name="Whittaker M."/>
            <person name="Arp D."/>
        </authorList>
    </citation>
    <scope>NUCLEOTIDE SEQUENCE [LARGE SCALE GENOMIC DNA]</scope>
    <source>
        <strain evidence="7">ATCC 19718 / CIP 103999 / KCTC 2705 / NBRC 14298</strain>
    </source>
</reference>
<dbReference type="InterPro" id="IPR009056">
    <property type="entry name" value="Cyt_c-like_dom"/>
</dbReference>
<evidence type="ECO:0000256" key="3">
    <source>
        <dbReference type="ARBA" id="ARBA00023004"/>
    </source>
</evidence>
<dbReference type="PROSITE" id="PS51007">
    <property type="entry name" value="CYTC"/>
    <property type="match status" value="1"/>
</dbReference>
<keyword evidence="3 4" id="KW-0408">Iron</keyword>
<protein>
    <submittedName>
        <fullName evidence="6">Cytochrome c, class I</fullName>
    </submittedName>
</protein>
<dbReference type="GO" id="GO:0009055">
    <property type="term" value="F:electron transfer activity"/>
    <property type="evidence" value="ECO:0007669"/>
    <property type="project" value="InterPro"/>
</dbReference>
<evidence type="ECO:0000256" key="4">
    <source>
        <dbReference type="PROSITE-ProRule" id="PRU00433"/>
    </source>
</evidence>
<keyword evidence="1 4" id="KW-0349">Heme</keyword>
<keyword evidence="7" id="KW-1185">Reference proteome</keyword>
<dbReference type="HOGENOM" id="CLU_2274395_0_0_4"/>
<gene>
    <name evidence="6" type="ordered locus">NE0024</name>
</gene>
<dbReference type="InterPro" id="IPR036909">
    <property type="entry name" value="Cyt_c-like_dom_sf"/>
</dbReference>
<dbReference type="Proteomes" id="UP000001416">
    <property type="component" value="Chromosome"/>
</dbReference>
<dbReference type="eggNOG" id="COG2010">
    <property type="taxonomic scope" value="Bacteria"/>
</dbReference>
<feature type="domain" description="Cytochrome c" evidence="5">
    <location>
        <begin position="48"/>
        <end position="119"/>
    </location>
</feature>
<dbReference type="SUPFAM" id="SSF46626">
    <property type="entry name" value="Cytochrome c"/>
    <property type="match status" value="1"/>
</dbReference>
<dbReference type="GO" id="GO:0046872">
    <property type="term" value="F:metal ion binding"/>
    <property type="evidence" value="ECO:0007669"/>
    <property type="project" value="UniProtKB-KW"/>
</dbReference>
<accession>Q82Y64</accession>
<sequence>MIKSGQIAAIMMALVNGERKMNKMIGLLVVSAVIGLAGCAKTDTYTPAADASGEDIFYANCTKCHKPETDGKVMILSSKMTTKEAIIEKVNKGGMTMSSFPNITGEPAQRLAEFILANSKTK</sequence>
<dbReference type="STRING" id="228410.NE0024"/>
<keyword evidence="2 4" id="KW-0479">Metal-binding</keyword>
<evidence type="ECO:0000256" key="1">
    <source>
        <dbReference type="ARBA" id="ARBA00022617"/>
    </source>
</evidence>
<evidence type="ECO:0000313" key="6">
    <source>
        <dbReference type="EMBL" id="CAD83935.1"/>
    </source>
</evidence>
<proteinExistence type="predicted"/>
<dbReference type="Gene3D" id="1.10.760.10">
    <property type="entry name" value="Cytochrome c-like domain"/>
    <property type="match status" value="1"/>
</dbReference>
<dbReference type="AlphaFoldDB" id="Q82Y64"/>
<dbReference type="Pfam" id="PF13442">
    <property type="entry name" value="Cytochrome_CBB3"/>
    <property type="match status" value="1"/>
</dbReference>
<dbReference type="GO" id="GO:0020037">
    <property type="term" value="F:heme binding"/>
    <property type="evidence" value="ECO:0007669"/>
    <property type="project" value="InterPro"/>
</dbReference>
<organism evidence="6 7">
    <name type="scientific">Nitrosomonas europaea (strain ATCC 19718 / CIP 103999 / KCTC 2705 / NBRC 14298)</name>
    <dbReference type="NCBI Taxonomy" id="228410"/>
    <lineage>
        <taxon>Bacteria</taxon>
        <taxon>Pseudomonadati</taxon>
        <taxon>Pseudomonadota</taxon>
        <taxon>Betaproteobacteria</taxon>
        <taxon>Nitrosomonadales</taxon>
        <taxon>Nitrosomonadaceae</taxon>
        <taxon>Nitrosomonas</taxon>
    </lineage>
</organism>
<evidence type="ECO:0000256" key="2">
    <source>
        <dbReference type="ARBA" id="ARBA00022723"/>
    </source>
</evidence>
<evidence type="ECO:0000313" key="7">
    <source>
        <dbReference type="Proteomes" id="UP000001416"/>
    </source>
</evidence>